<organism evidence="3 4">
    <name type="scientific">Bilophila wadsworthia (strain 3_1_6)</name>
    <dbReference type="NCBI Taxonomy" id="563192"/>
    <lineage>
        <taxon>Bacteria</taxon>
        <taxon>Pseudomonadati</taxon>
        <taxon>Thermodesulfobacteriota</taxon>
        <taxon>Desulfovibrionia</taxon>
        <taxon>Desulfovibrionales</taxon>
        <taxon>Desulfovibrionaceae</taxon>
        <taxon>Bilophila</taxon>
    </lineage>
</organism>
<reference evidence="3 4" key="1">
    <citation type="submission" date="2010-10" db="EMBL/GenBank/DDBJ databases">
        <authorList>
            <consortium name="The Broad Institute Genome Sequencing Platform"/>
            <person name="Ward D."/>
            <person name="Earl A."/>
            <person name="Feldgarden M."/>
            <person name="Young S.K."/>
            <person name="Gargeya S."/>
            <person name="Zeng Q."/>
            <person name="Alvarado L."/>
            <person name="Berlin A."/>
            <person name="Bochicchio J."/>
            <person name="Chapman S.B."/>
            <person name="Chen Z."/>
            <person name="Freedman E."/>
            <person name="Gellesch M."/>
            <person name="Goldberg J."/>
            <person name="Griggs A."/>
            <person name="Gujja S."/>
            <person name="Heilman E."/>
            <person name="Heiman D."/>
            <person name="Howarth C."/>
            <person name="Mehta T."/>
            <person name="Neiman D."/>
            <person name="Pearson M."/>
            <person name="Roberts A."/>
            <person name="Saif S."/>
            <person name="Shea T."/>
            <person name="Shenoy N."/>
            <person name="Sisk P."/>
            <person name="Stolte C."/>
            <person name="Sykes S."/>
            <person name="White J."/>
            <person name="Yandava C."/>
            <person name="Allen-Vercoe E."/>
            <person name="Sibley C."/>
            <person name="Ambrose C.E."/>
            <person name="Strauss J."/>
            <person name="Daigneault M."/>
            <person name="Haas B."/>
            <person name="Nusbaum C."/>
            <person name="Birren B."/>
        </authorList>
    </citation>
    <scope>NUCLEOTIDE SEQUENCE [LARGE SCALE GENOMIC DNA]</scope>
    <source>
        <strain evidence="3 4">3_1_6</strain>
    </source>
</reference>
<sequence>MDLYAFFQSEVKPTIGCTEPGAVAYAAAVAARHLPTQPEGIRLEMSVAIYKNGRSVGIPGTNGLRGLTLACVLGALGGNPDKGLMALEDIPADTVEQAQAFIDAGKMAEEVVQGTPSMWARVTLSGGGHTVSCTVARKHDHVERLVADGAVLVDQPLEAQSGGTDWTDELTAMHFEELWNLALGIDDAIVRQMLEGARMNMAILDHAGTEQAGIGSALAKHNGHGSLSDKIKEVAGAASDLRMSGGDVAVMSSAGSGNHGIVAVIPVAMTARELGADDRKLAEALALSHLVCGYIKAYTGRLTPTCGCAVAAGAGAAAGIVRLHGGTPRQAELAAITLVGTLLGMICDGAKESCGLKVSNAASEAWSAAMLALENRGIRNTQGIISPDIHELGITLREFNEKIFSAADSVMIGLMTRQNRSAESRA</sequence>
<dbReference type="InterPro" id="IPR005130">
    <property type="entry name" value="Ser_deHydtase-like_asu"/>
</dbReference>
<evidence type="ECO:0000313" key="3">
    <source>
        <dbReference type="EMBL" id="EFV42800.1"/>
    </source>
</evidence>
<dbReference type="AlphaFoldDB" id="E5YB10"/>
<comment type="similarity">
    <text evidence="1">Belongs to the UPF0597 family.</text>
</comment>
<dbReference type="EMBL" id="ADCP02000005">
    <property type="protein sequence ID" value="EFV42800.1"/>
    <property type="molecule type" value="Genomic_DNA"/>
</dbReference>
<dbReference type="PANTHER" id="PTHR30501">
    <property type="entry name" value="UPF0597 PROTEIN YHAM"/>
    <property type="match status" value="1"/>
</dbReference>
<dbReference type="HAMAP" id="MF_01845">
    <property type="entry name" value="UPF0597"/>
    <property type="match status" value="1"/>
</dbReference>
<evidence type="ECO:0000259" key="2">
    <source>
        <dbReference type="Pfam" id="PF03313"/>
    </source>
</evidence>
<gene>
    <name evidence="3" type="ORF">HMPREF0179_03382</name>
</gene>
<dbReference type="HOGENOM" id="CLU_051840_0_0_7"/>
<evidence type="ECO:0000256" key="1">
    <source>
        <dbReference type="HAMAP-Rule" id="MF_01845"/>
    </source>
</evidence>
<dbReference type="Proteomes" id="UP000006034">
    <property type="component" value="Unassembled WGS sequence"/>
</dbReference>
<dbReference type="GO" id="GO:0080146">
    <property type="term" value="F:L-cysteine desulfhydrase activity"/>
    <property type="evidence" value="ECO:0007669"/>
    <property type="project" value="TreeGrafter"/>
</dbReference>
<dbReference type="PANTHER" id="PTHR30501:SF2">
    <property type="entry name" value="UPF0597 PROTEIN YHAM"/>
    <property type="match status" value="1"/>
</dbReference>
<dbReference type="GeneID" id="78087579"/>
<keyword evidence="4" id="KW-1185">Reference proteome</keyword>
<dbReference type="STRING" id="563192.HMPREF0179_03382"/>
<feature type="domain" description="Serine dehydratase-like alpha subunit" evidence="2">
    <location>
        <begin position="188"/>
        <end position="388"/>
    </location>
</feature>
<name>E5YB10_BILW3</name>
<evidence type="ECO:0000313" key="4">
    <source>
        <dbReference type="Proteomes" id="UP000006034"/>
    </source>
</evidence>
<reference evidence="3 4" key="2">
    <citation type="submission" date="2013-04" db="EMBL/GenBank/DDBJ databases">
        <title>The Genome Sequence of Bilophila wadsworthia 3_1_6.</title>
        <authorList>
            <consortium name="The Broad Institute Genomics Platform"/>
            <person name="Earl A."/>
            <person name="Ward D."/>
            <person name="Feldgarden M."/>
            <person name="Gevers D."/>
            <person name="Sibley C."/>
            <person name="Strauss J."/>
            <person name="Allen-Vercoe E."/>
            <person name="Walker B."/>
            <person name="Young S."/>
            <person name="Zeng Q."/>
            <person name="Gargeya S."/>
            <person name="Fitzgerald M."/>
            <person name="Haas B."/>
            <person name="Abouelleil A."/>
            <person name="Allen A.W."/>
            <person name="Alvarado L."/>
            <person name="Arachchi H.M."/>
            <person name="Berlin A.M."/>
            <person name="Chapman S.B."/>
            <person name="Gainer-Dewar J."/>
            <person name="Goldberg J."/>
            <person name="Griggs A."/>
            <person name="Gujja S."/>
            <person name="Hansen M."/>
            <person name="Howarth C."/>
            <person name="Imamovic A."/>
            <person name="Ireland A."/>
            <person name="Larimer J."/>
            <person name="McCowan C."/>
            <person name="Murphy C."/>
            <person name="Pearson M."/>
            <person name="Poon T.W."/>
            <person name="Priest M."/>
            <person name="Roberts A."/>
            <person name="Saif S."/>
            <person name="Shea T."/>
            <person name="Sisk P."/>
            <person name="Sykes S."/>
            <person name="Wortman J."/>
            <person name="Nusbaum C."/>
            <person name="Birren B."/>
        </authorList>
    </citation>
    <scope>NUCLEOTIDE SEQUENCE [LARGE SCALE GENOMIC DNA]</scope>
    <source>
        <strain evidence="3 4">3_1_6</strain>
    </source>
</reference>
<protein>
    <recommendedName>
        <fullName evidence="1">UPF0597 protein HMPREF0179_03382</fullName>
    </recommendedName>
</protein>
<accession>E5YB10</accession>
<comment type="caution">
    <text evidence="3">The sequence shown here is derived from an EMBL/GenBank/DDBJ whole genome shotgun (WGS) entry which is preliminary data.</text>
</comment>
<dbReference type="RefSeq" id="WP_005030143.1">
    <property type="nucleotide sequence ID" value="NZ_KE150241.1"/>
</dbReference>
<proteinExistence type="inferred from homology"/>
<dbReference type="Pfam" id="PF03313">
    <property type="entry name" value="SDH_alpha"/>
    <property type="match status" value="1"/>
</dbReference>
<dbReference type="OrthoDB" id="41906at2"/>
<dbReference type="PIRSF" id="PIRSF006054">
    <property type="entry name" value="UCP006054"/>
    <property type="match status" value="1"/>
</dbReference>
<dbReference type="eggNOG" id="COG3681">
    <property type="taxonomic scope" value="Bacteria"/>
</dbReference>
<dbReference type="InterPro" id="IPR021144">
    <property type="entry name" value="UPF0597"/>
</dbReference>
<dbReference type="GO" id="GO:0019450">
    <property type="term" value="P:L-cysteine catabolic process to pyruvate"/>
    <property type="evidence" value="ECO:0007669"/>
    <property type="project" value="TreeGrafter"/>
</dbReference>